<keyword evidence="1" id="KW-0812">Transmembrane</keyword>
<sequence>MARHLPHTPSLNATVMSTTIPEDLIRSLFSVQETIVRPIATLSAMFFVYGFYVLLFGTYVYMMCSDHKESERFRRNLNLALAVVLFGLSTASIVVYTTNVVDQSIALFTAVKTQDYQSIAGYLTQNGANIAFQYLVPILLNIAAEYILAHTPLLCDLEFRETRYLTFNSSLSLDKQCVNISSSLSLVLRRKIGLVSVAGVAAATMLTISVNDSSGTLYYLYFVGNNVNFAHAVASIVVNSTLTLLTAGRIWWVHRQVRALGVSASDTFVQSVSRIILESGLLYPVMSIAGLIMANTMPFGVMPFDFYPLVVLSAGIAPTLTMVRVKLGRNIETLQDQVSDIHFTSRQVPLESISTRSQAQVRSVVNISMGQVDTAIIDGKETIVV</sequence>
<dbReference type="Proteomes" id="UP000054988">
    <property type="component" value="Unassembled WGS sequence"/>
</dbReference>
<feature type="transmembrane region" description="Helical" evidence="1">
    <location>
        <begin position="306"/>
        <end position="325"/>
    </location>
</feature>
<proteinExistence type="predicted"/>
<feature type="transmembrane region" description="Helical" evidence="1">
    <location>
        <begin position="76"/>
        <end position="97"/>
    </location>
</feature>
<evidence type="ECO:0000313" key="3">
    <source>
        <dbReference type="Proteomes" id="UP000054988"/>
    </source>
</evidence>
<name>A0A0W0F6M7_MONRR</name>
<feature type="transmembrane region" description="Helical" evidence="1">
    <location>
        <begin position="230"/>
        <end position="254"/>
    </location>
</feature>
<gene>
    <name evidence="2" type="ORF">WG66_15513</name>
</gene>
<evidence type="ECO:0000256" key="1">
    <source>
        <dbReference type="SAM" id="Phobius"/>
    </source>
</evidence>
<evidence type="ECO:0000313" key="2">
    <source>
        <dbReference type="EMBL" id="KTB31921.1"/>
    </source>
</evidence>
<feature type="transmembrane region" description="Helical" evidence="1">
    <location>
        <begin position="192"/>
        <end position="210"/>
    </location>
</feature>
<feature type="transmembrane region" description="Helical" evidence="1">
    <location>
        <begin position="275"/>
        <end position="294"/>
    </location>
</feature>
<reference evidence="2 3" key="1">
    <citation type="submission" date="2015-12" db="EMBL/GenBank/DDBJ databases">
        <title>Draft genome sequence of Moniliophthora roreri, the causal agent of frosty pod rot of cacao.</title>
        <authorList>
            <person name="Aime M.C."/>
            <person name="Diaz-Valderrama J.R."/>
            <person name="Kijpornyongpan T."/>
            <person name="Phillips-Mora W."/>
        </authorList>
    </citation>
    <scope>NUCLEOTIDE SEQUENCE [LARGE SCALE GENOMIC DNA]</scope>
    <source>
        <strain evidence="2 3">MCA 2952</strain>
    </source>
</reference>
<dbReference type="AlphaFoldDB" id="A0A0W0F6M7"/>
<dbReference type="EMBL" id="LATX01002281">
    <property type="protein sequence ID" value="KTB31921.1"/>
    <property type="molecule type" value="Genomic_DNA"/>
</dbReference>
<keyword evidence="1" id="KW-1133">Transmembrane helix</keyword>
<protein>
    <submittedName>
        <fullName evidence="2">Uncharacterized protein</fullName>
    </submittedName>
</protein>
<comment type="caution">
    <text evidence="2">The sequence shown here is derived from an EMBL/GenBank/DDBJ whole genome shotgun (WGS) entry which is preliminary data.</text>
</comment>
<accession>A0A0W0F6M7</accession>
<keyword evidence="1" id="KW-0472">Membrane</keyword>
<feature type="transmembrane region" description="Helical" evidence="1">
    <location>
        <begin position="131"/>
        <end position="155"/>
    </location>
</feature>
<organism evidence="2 3">
    <name type="scientific">Moniliophthora roreri</name>
    <name type="common">Frosty pod rot fungus</name>
    <name type="synonym">Monilia roreri</name>
    <dbReference type="NCBI Taxonomy" id="221103"/>
    <lineage>
        <taxon>Eukaryota</taxon>
        <taxon>Fungi</taxon>
        <taxon>Dikarya</taxon>
        <taxon>Basidiomycota</taxon>
        <taxon>Agaricomycotina</taxon>
        <taxon>Agaricomycetes</taxon>
        <taxon>Agaricomycetidae</taxon>
        <taxon>Agaricales</taxon>
        <taxon>Marasmiineae</taxon>
        <taxon>Marasmiaceae</taxon>
        <taxon>Moniliophthora</taxon>
    </lineage>
</organism>
<feature type="transmembrane region" description="Helical" evidence="1">
    <location>
        <begin position="39"/>
        <end position="64"/>
    </location>
</feature>